<evidence type="ECO:0000256" key="1">
    <source>
        <dbReference type="SAM" id="MobiDB-lite"/>
    </source>
</evidence>
<sequence length="546" mass="60115">MQQGKELFFEQQTEIHIGRTTDNDVVLQDAGVSRKHVRISDRLGRYYVQDLGSSNGTLVNDKPLSGEQELQNGDRIALGPVEFLFKEFVSADDATRPFMPVEEDDATRPIRRNLYPLSRAETDDGMEAPMSDLSPVGAEHEPTVPLRPETRSPAPPVLRPAPGAASQEAFFRADTVGEMAAVEPPPPKAPLARPEPRAPMAPPRPEPRAPAPVKAAPAPAAAAARASSGASGSSAADLARRRRELSHTLGGQLKLWWLEMPRGGKAALLTVATCFLVGMVGALVAVFRPQVDSGPSGPEPRALGLQALSDSFGLGEGVTWEQPDMKAFDFEFVSPTRAVAVLSYQASGISKEEVSLSVNATAVGWVPPDTTSSTERELQQILPPSVLKRNERNQLVFDNVRNPPGEDSWRVWNLRLEIIPVPDMPPEELLETARGYVAKARNFYERKDIGAENLTLAWENYRSAWITLEALDEKPDLYQDVRHMLGQVAVDLDHKCGQLMLDFQRNIQFKDRKRAARVLDEINRRFPTPAHRCHNLAAEKASEYGL</sequence>
<dbReference type="RefSeq" id="WP_395825356.1">
    <property type="nucleotide sequence ID" value="NZ_CP043494.1"/>
</dbReference>
<dbReference type="CDD" id="cd00060">
    <property type="entry name" value="FHA"/>
    <property type="match status" value="1"/>
</dbReference>
<dbReference type="InterPro" id="IPR000253">
    <property type="entry name" value="FHA_dom"/>
</dbReference>
<feature type="compositionally biased region" description="Low complexity" evidence="1">
    <location>
        <begin position="211"/>
        <end position="235"/>
    </location>
</feature>
<evidence type="ECO:0000313" key="4">
    <source>
        <dbReference type="Proteomes" id="UP001611383"/>
    </source>
</evidence>
<feature type="region of interest" description="Disordered" evidence="1">
    <location>
        <begin position="119"/>
        <end position="165"/>
    </location>
</feature>
<feature type="domain" description="FHA" evidence="2">
    <location>
        <begin position="15"/>
        <end position="64"/>
    </location>
</feature>
<name>A0ABY9WRR8_9BACT</name>
<feature type="region of interest" description="Disordered" evidence="1">
    <location>
        <begin position="180"/>
        <end position="235"/>
    </location>
</feature>
<dbReference type="Pfam" id="PF00498">
    <property type="entry name" value="FHA"/>
    <property type="match status" value="1"/>
</dbReference>
<accession>A0ABY9WRR8</accession>
<dbReference type="SMART" id="SM00240">
    <property type="entry name" value="FHA"/>
    <property type="match status" value="1"/>
</dbReference>
<feature type="compositionally biased region" description="Pro residues" evidence="1">
    <location>
        <begin position="197"/>
        <end position="210"/>
    </location>
</feature>
<dbReference type="PANTHER" id="PTHR23308">
    <property type="entry name" value="NUCLEAR INHIBITOR OF PROTEIN PHOSPHATASE-1"/>
    <property type="match status" value="1"/>
</dbReference>
<dbReference type="Proteomes" id="UP001611383">
    <property type="component" value="Chromosome"/>
</dbReference>
<protein>
    <submittedName>
        <fullName evidence="3">FHA domain-containing protein</fullName>
    </submittedName>
</protein>
<proteinExistence type="predicted"/>
<evidence type="ECO:0000313" key="3">
    <source>
        <dbReference type="EMBL" id="WNG46418.1"/>
    </source>
</evidence>
<keyword evidence="4" id="KW-1185">Reference proteome</keyword>
<evidence type="ECO:0000259" key="2">
    <source>
        <dbReference type="PROSITE" id="PS50006"/>
    </source>
</evidence>
<dbReference type="EMBL" id="CP043494">
    <property type="protein sequence ID" value="WNG46418.1"/>
    <property type="molecule type" value="Genomic_DNA"/>
</dbReference>
<organism evidence="3 4">
    <name type="scientific">Archangium minus</name>
    <dbReference type="NCBI Taxonomy" id="83450"/>
    <lineage>
        <taxon>Bacteria</taxon>
        <taxon>Pseudomonadati</taxon>
        <taxon>Myxococcota</taxon>
        <taxon>Myxococcia</taxon>
        <taxon>Myxococcales</taxon>
        <taxon>Cystobacterineae</taxon>
        <taxon>Archangiaceae</taxon>
        <taxon>Archangium</taxon>
    </lineage>
</organism>
<dbReference type="InterPro" id="IPR008984">
    <property type="entry name" value="SMAD_FHA_dom_sf"/>
</dbReference>
<reference evidence="3 4" key="1">
    <citation type="submission" date="2019-08" db="EMBL/GenBank/DDBJ databases">
        <title>Archangium and Cystobacter genomes.</title>
        <authorList>
            <person name="Chen I.-C.K."/>
            <person name="Wielgoss S."/>
        </authorList>
    </citation>
    <scope>NUCLEOTIDE SEQUENCE [LARGE SCALE GENOMIC DNA]</scope>
    <source>
        <strain evidence="3 4">Cbm 6</strain>
    </source>
</reference>
<dbReference type="PROSITE" id="PS50006">
    <property type="entry name" value="FHA_DOMAIN"/>
    <property type="match status" value="1"/>
</dbReference>
<dbReference type="SUPFAM" id="SSF49879">
    <property type="entry name" value="SMAD/FHA domain"/>
    <property type="match status" value="1"/>
</dbReference>
<dbReference type="Gene3D" id="2.60.200.20">
    <property type="match status" value="1"/>
</dbReference>
<gene>
    <name evidence="3" type="ORF">F0U60_21575</name>
</gene>
<dbReference type="InterPro" id="IPR050923">
    <property type="entry name" value="Cell_Proc_Reg/RNA_Proc"/>
</dbReference>